<feature type="region of interest" description="Disordered" evidence="1">
    <location>
        <begin position="29"/>
        <end position="58"/>
    </location>
</feature>
<dbReference type="InterPro" id="IPR049342">
    <property type="entry name" value="TRAF1-6_MATH_dom"/>
</dbReference>
<dbReference type="SUPFAM" id="SSF49599">
    <property type="entry name" value="TRAF domain-like"/>
    <property type="match status" value="1"/>
</dbReference>
<keyword evidence="3" id="KW-0675">Receptor</keyword>
<comment type="caution">
    <text evidence="3">The sequence shown here is derived from an EMBL/GenBank/DDBJ whole genome shotgun (WGS) entry which is preliminary data.</text>
</comment>
<evidence type="ECO:0000313" key="4">
    <source>
        <dbReference type="Proteomes" id="UP001174909"/>
    </source>
</evidence>
<evidence type="ECO:0000313" key="3">
    <source>
        <dbReference type="EMBL" id="CAI8027873.1"/>
    </source>
</evidence>
<proteinExistence type="predicted"/>
<evidence type="ECO:0000259" key="2">
    <source>
        <dbReference type="PROSITE" id="PS50144"/>
    </source>
</evidence>
<dbReference type="AlphaFoldDB" id="A0AA35SEV9"/>
<dbReference type="PROSITE" id="PS50144">
    <property type="entry name" value="MATH"/>
    <property type="match status" value="1"/>
</dbReference>
<sequence>MMKGEFDSHLKWPFKGEMTVELVNQKEGGEKYEQKPVEHCDPIEHDNPFQRVTEGDRSKKGWGLAEFISHSDLYNPEEGKEYLVNDTLIFRVTNVEVTSV</sequence>
<dbReference type="InterPro" id="IPR002083">
    <property type="entry name" value="MATH/TRAF_dom"/>
</dbReference>
<dbReference type="Pfam" id="PF21355">
    <property type="entry name" value="TRAF-mep_MATH"/>
    <property type="match status" value="1"/>
</dbReference>
<protein>
    <submittedName>
        <fullName evidence="3">TNF receptor-associated factor 6</fullName>
    </submittedName>
</protein>
<gene>
    <name evidence="3" type="ORF">GBAR_LOCUS15869</name>
</gene>
<dbReference type="Gene3D" id="2.60.210.10">
    <property type="entry name" value="Apoptosis, Tumor Necrosis Factor Receptor Associated Protein 2, Chain A"/>
    <property type="match status" value="1"/>
</dbReference>
<accession>A0AA35SEV9</accession>
<name>A0AA35SEV9_GEOBA</name>
<feature type="domain" description="MATH" evidence="2">
    <location>
        <begin position="1"/>
        <end position="94"/>
    </location>
</feature>
<dbReference type="InterPro" id="IPR008974">
    <property type="entry name" value="TRAF-like"/>
</dbReference>
<keyword evidence="4" id="KW-1185">Reference proteome</keyword>
<dbReference type="Proteomes" id="UP001174909">
    <property type="component" value="Unassembled WGS sequence"/>
</dbReference>
<reference evidence="3" key="1">
    <citation type="submission" date="2023-03" db="EMBL/GenBank/DDBJ databases">
        <authorList>
            <person name="Steffen K."/>
            <person name="Cardenas P."/>
        </authorList>
    </citation>
    <scope>NUCLEOTIDE SEQUENCE</scope>
</reference>
<organism evidence="3 4">
    <name type="scientific">Geodia barretti</name>
    <name type="common">Barrett's horny sponge</name>
    <dbReference type="NCBI Taxonomy" id="519541"/>
    <lineage>
        <taxon>Eukaryota</taxon>
        <taxon>Metazoa</taxon>
        <taxon>Porifera</taxon>
        <taxon>Demospongiae</taxon>
        <taxon>Heteroscleromorpha</taxon>
        <taxon>Tetractinellida</taxon>
        <taxon>Astrophorina</taxon>
        <taxon>Geodiidae</taxon>
        <taxon>Geodia</taxon>
    </lineage>
</organism>
<dbReference type="EMBL" id="CASHTH010002303">
    <property type="protein sequence ID" value="CAI8027873.1"/>
    <property type="molecule type" value="Genomic_DNA"/>
</dbReference>
<evidence type="ECO:0000256" key="1">
    <source>
        <dbReference type="SAM" id="MobiDB-lite"/>
    </source>
</evidence>